<name>A0A3E3IFG6_9FIRM</name>
<evidence type="ECO:0000313" key="7">
    <source>
        <dbReference type="EMBL" id="RGE65824.1"/>
    </source>
</evidence>
<proteinExistence type="predicted"/>
<dbReference type="GO" id="GO:0016787">
    <property type="term" value="F:hydrolase activity"/>
    <property type="evidence" value="ECO:0007669"/>
    <property type="project" value="UniProtKB-KW"/>
</dbReference>
<feature type="chain" id="PRO_5044080641" evidence="3">
    <location>
        <begin position="27"/>
        <end position="387"/>
    </location>
</feature>
<gene>
    <name evidence="7" type="ORF">DWY69_25210</name>
    <name evidence="6" type="ORF">DXC51_08950</name>
</gene>
<feature type="domain" description="Cell wall hydrolase SleB" evidence="4">
    <location>
        <begin position="292"/>
        <end position="387"/>
    </location>
</feature>
<feature type="coiled-coil region" evidence="2">
    <location>
        <begin position="163"/>
        <end position="257"/>
    </location>
</feature>
<organism evidence="7 9">
    <name type="scientific">Eisenbergiella massiliensis</name>
    <dbReference type="NCBI Taxonomy" id="1720294"/>
    <lineage>
        <taxon>Bacteria</taxon>
        <taxon>Bacillati</taxon>
        <taxon>Bacillota</taxon>
        <taxon>Clostridia</taxon>
        <taxon>Lachnospirales</taxon>
        <taxon>Lachnospiraceae</taxon>
        <taxon>Eisenbergiella</taxon>
    </lineage>
</organism>
<dbReference type="Pfam" id="PF07486">
    <property type="entry name" value="Hydrolase_2"/>
    <property type="match status" value="1"/>
</dbReference>
<keyword evidence="2" id="KW-0175">Coiled coil</keyword>
<dbReference type="Proteomes" id="UP000261166">
    <property type="component" value="Unassembled WGS sequence"/>
</dbReference>
<dbReference type="AlphaFoldDB" id="A0A3E3IFG6"/>
<dbReference type="InterPro" id="IPR011105">
    <property type="entry name" value="Cell_wall_hydrolase_SleB"/>
</dbReference>
<dbReference type="Gene3D" id="1.10.10.2520">
    <property type="entry name" value="Cell wall hydrolase SleB, domain 1"/>
    <property type="match status" value="1"/>
</dbReference>
<dbReference type="EMBL" id="QVLV01000005">
    <property type="protein sequence ID" value="RGE61680.1"/>
    <property type="molecule type" value="Genomic_DNA"/>
</dbReference>
<dbReference type="GeneID" id="97987003"/>
<reference evidence="8 9" key="1">
    <citation type="submission" date="2018-08" db="EMBL/GenBank/DDBJ databases">
        <title>A genome reference for cultivated species of the human gut microbiota.</title>
        <authorList>
            <person name="Zou Y."/>
            <person name="Xue W."/>
            <person name="Luo G."/>
        </authorList>
    </citation>
    <scope>NUCLEOTIDE SEQUENCE [LARGE SCALE GENOMIC DNA]</scope>
    <source>
        <strain evidence="7 9">AF26-4BH</strain>
        <strain evidence="6 8">TF05-5AC</strain>
    </source>
</reference>
<evidence type="ECO:0000256" key="1">
    <source>
        <dbReference type="ARBA" id="ARBA00022729"/>
    </source>
</evidence>
<evidence type="ECO:0000313" key="8">
    <source>
        <dbReference type="Proteomes" id="UP000260812"/>
    </source>
</evidence>
<evidence type="ECO:0000313" key="9">
    <source>
        <dbReference type="Proteomes" id="UP000261166"/>
    </source>
</evidence>
<feature type="signal peptide" evidence="3">
    <location>
        <begin position="1"/>
        <end position="26"/>
    </location>
</feature>
<feature type="coiled-coil region" evidence="2">
    <location>
        <begin position="27"/>
        <end position="113"/>
    </location>
</feature>
<evidence type="ECO:0000259" key="5">
    <source>
        <dbReference type="Pfam" id="PF24568"/>
    </source>
</evidence>
<dbReference type="InterPro" id="IPR042047">
    <property type="entry name" value="SleB_dom1"/>
</dbReference>
<evidence type="ECO:0000256" key="3">
    <source>
        <dbReference type="SAM" id="SignalP"/>
    </source>
</evidence>
<dbReference type="Gene3D" id="6.10.250.3150">
    <property type="match status" value="1"/>
</dbReference>
<evidence type="ECO:0000256" key="2">
    <source>
        <dbReference type="SAM" id="Coils"/>
    </source>
</evidence>
<comment type="caution">
    <text evidence="7">The sequence shown here is derived from an EMBL/GenBank/DDBJ whole genome shotgun (WGS) entry which is preliminary data.</text>
</comment>
<protein>
    <submittedName>
        <fullName evidence="7">Cell wall hydrolase</fullName>
    </submittedName>
</protein>
<evidence type="ECO:0000313" key="6">
    <source>
        <dbReference type="EMBL" id="RGE61680.1"/>
    </source>
</evidence>
<sequence length="387" mass="42888">MKAAGRRRLAAGFLAAVLMLTVPAIGANATSDTREKLEKAKQEKQATENQKNAAETNIDNMEEVQTGLKGELNNLTAQLTEVSNNLETIENNIMAKNDEIAATQEELEKAKESEAWQYTCMKKRIQFMYEQSSQMYLEALFTSSSFAEFLNKSEYFEQIAAYDQKMLAKYKETRKQIEEKEAELESEKAELDEMKASAEAEHEKFSGLINRTQGNISAYSSQIASAEAEVEALEAQIEEQNKNISALQKQLAEEIAKSRLAANSSWRDISEVSFTEDDRYLLANLIYCEAGGEPYDGQVAVGAVVINRVLSSVYPSTLSGVIYQNRQFEPVSTGRLALALAENRATASCYRAADEAMSGVTNVGNCVYFRTPIPGLEGINIGGHVFY</sequence>
<evidence type="ECO:0000259" key="4">
    <source>
        <dbReference type="Pfam" id="PF07486"/>
    </source>
</evidence>
<keyword evidence="7" id="KW-0378">Hydrolase</keyword>
<dbReference type="RefSeq" id="WP_021634370.1">
    <property type="nucleotide sequence ID" value="NZ_CALBAU010000378.1"/>
</dbReference>
<accession>A0A3E3IFG6</accession>
<feature type="domain" description="Peptidoglycan hydrolase PcsB coiled-coil" evidence="5">
    <location>
        <begin position="118"/>
        <end position="180"/>
    </location>
</feature>
<dbReference type="OrthoDB" id="9785345at2"/>
<keyword evidence="8" id="KW-1185">Reference proteome</keyword>
<dbReference type="InterPro" id="IPR057309">
    <property type="entry name" value="PcsB_CC"/>
</dbReference>
<dbReference type="EMBL" id="QVLU01000032">
    <property type="protein sequence ID" value="RGE65824.1"/>
    <property type="molecule type" value="Genomic_DNA"/>
</dbReference>
<keyword evidence="1 3" id="KW-0732">Signal</keyword>
<dbReference type="Pfam" id="PF24568">
    <property type="entry name" value="CC_PcsB"/>
    <property type="match status" value="1"/>
</dbReference>
<dbReference type="Proteomes" id="UP000260812">
    <property type="component" value="Unassembled WGS sequence"/>
</dbReference>